<proteinExistence type="predicted"/>
<evidence type="ECO:0000313" key="2">
    <source>
        <dbReference type="Proteomes" id="UP000230233"/>
    </source>
</evidence>
<name>A0A2G5T057_9PELO</name>
<protein>
    <submittedName>
        <fullName evidence="1">Uncharacterized protein</fullName>
    </submittedName>
</protein>
<keyword evidence="2" id="KW-1185">Reference proteome</keyword>
<organism evidence="1 2">
    <name type="scientific">Caenorhabditis nigoni</name>
    <dbReference type="NCBI Taxonomy" id="1611254"/>
    <lineage>
        <taxon>Eukaryota</taxon>
        <taxon>Metazoa</taxon>
        <taxon>Ecdysozoa</taxon>
        <taxon>Nematoda</taxon>
        <taxon>Chromadorea</taxon>
        <taxon>Rhabditida</taxon>
        <taxon>Rhabditina</taxon>
        <taxon>Rhabditomorpha</taxon>
        <taxon>Rhabditoidea</taxon>
        <taxon>Rhabditidae</taxon>
        <taxon>Peloderinae</taxon>
        <taxon>Caenorhabditis</taxon>
    </lineage>
</organism>
<reference evidence="2" key="1">
    <citation type="submission" date="2017-10" db="EMBL/GenBank/DDBJ databases">
        <title>Rapid genome shrinkage in a self-fertile nematode reveals novel sperm competition proteins.</title>
        <authorList>
            <person name="Yin D."/>
            <person name="Schwarz E.M."/>
            <person name="Thomas C.G."/>
            <person name="Felde R.L."/>
            <person name="Korf I.F."/>
            <person name="Cutter A.D."/>
            <person name="Schartner C.M."/>
            <person name="Ralston E.J."/>
            <person name="Meyer B.J."/>
            <person name="Haag E.S."/>
        </authorList>
    </citation>
    <scope>NUCLEOTIDE SEQUENCE [LARGE SCALE GENOMIC DNA]</scope>
    <source>
        <strain evidence="2">JU1422</strain>
    </source>
</reference>
<dbReference type="Proteomes" id="UP000230233">
    <property type="component" value="Chromosome X"/>
</dbReference>
<accession>A0A2G5T057</accession>
<dbReference type="AlphaFoldDB" id="A0A2G5T057"/>
<evidence type="ECO:0000313" key="1">
    <source>
        <dbReference type="EMBL" id="PIC20529.1"/>
    </source>
</evidence>
<gene>
    <name evidence="1" type="primary">Cnig_chr_X.g25699</name>
    <name evidence="1" type="ORF">B9Z55_025699</name>
</gene>
<sequence>MARTRVTTAQTQNAEAPVDIKTKIRILGEEYADAIKAHQSASNDVRSLQRQKDESLDSMQRLSYVKGMTKKAYETLRKQVKVQKMILENIDNQLKKAFEAEKLAKDDMEEKEADWKFEAMCSGEAYQQDGQWKWRQ</sequence>
<dbReference type="EMBL" id="PDUG01000006">
    <property type="protein sequence ID" value="PIC20529.1"/>
    <property type="molecule type" value="Genomic_DNA"/>
</dbReference>
<comment type="caution">
    <text evidence="1">The sequence shown here is derived from an EMBL/GenBank/DDBJ whole genome shotgun (WGS) entry which is preliminary data.</text>
</comment>